<sequence length="212" mass="24849">MTEGLRITPSNPVRKLGRMDYERCAALHNEIYCLSWRGYSQGSYITWWEYYSPSPEIAETLDPSLIESALLFWIFEELYPDRFVWLYCATGYLMGDERGILYNQEESLAAFVGYKFEERSMCIHGWGFKSLEVILDSYLDMIDEDKVTLIDSDSPNWPRPIKPWVLYSYTKVDVEKVFLLILINLPPNMFAHNFLMSLSTQKIPFRYIAPGI</sequence>
<reference evidence="2" key="1">
    <citation type="submission" date="2019-04" db="EMBL/GenBank/DDBJ databases">
        <title>Friends and foes A comparative genomics studyof 23 Aspergillus species from section Flavi.</title>
        <authorList>
            <consortium name="DOE Joint Genome Institute"/>
            <person name="Kjaerbolling I."/>
            <person name="Vesth T."/>
            <person name="Frisvad J.C."/>
            <person name="Nybo J.L."/>
            <person name="Theobald S."/>
            <person name="Kildgaard S."/>
            <person name="Isbrandt T."/>
            <person name="Kuo A."/>
            <person name="Sato A."/>
            <person name="Lyhne E.K."/>
            <person name="Kogle M.E."/>
            <person name="Wiebenga A."/>
            <person name="Kun R.S."/>
            <person name="Lubbers R.J."/>
            <person name="Makela M.R."/>
            <person name="Barry K."/>
            <person name="Chovatia M."/>
            <person name="Clum A."/>
            <person name="Daum C."/>
            <person name="Haridas S."/>
            <person name="He G."/>
            <person name="LaButti K."/>
            <person name="Lipzen A."/>
            <person name="Mondo S."/>
            <person name="Riley R."/>
            <person name="Salamov A."/>
            <person name="Simmons B.A."/>
            <person name="Magnuson J.K."/>
            <person name="Henrissat B."/>
            <person name="Mortensen U.H."/>
            <person name="Larsen T.O."/>
            <person name="Devries R.P."/>
            <person name="Grigoriev I.V."/>
            <person name="Machida M."/>
            <person name="Baker S.E."/>
            <person name="Andersen M.R."/>
        </authorList>
    </citation>
    <scope>NUCLEOTIDE SEQUENCE [LARGE SCALE GENOMIC DNA]</scope>
    <source>
        <strain evidence="2">CBS 130015</strain>
    </source>
</reference>
<proteinExistence type="predicted"/>
<organism evidence="1 2">
    <name type="scientific">Aspergillus transmontanensis</name>
    <dbReference type="NCBI Taxonomy" id="1034304"/>
    <lineage>
        <taxon>Eukaryota</taxon>
        <taxon>Fungi</taxon>
        <taxon>Dikarya</taxon>
        <taxon>Ascomycota</taxon>
        <taxon>Pezizomycotina</taxon>
        <taxon>Eurotiomycetes</taxon>
        <taxon>Eurotiomycetidae</taxon>
        <taxon>Eurotiales</taxon>
        <taxon>Aspergillaceae</taxon>
        <taxon>Aspergillus</taxon>
        <taxon>Aspergillus subgen. Circumdati</taxon>
    </lineage>
</organism>
<protein>
    <submittedName>
        <fullName evidence="1">Uncharacterized protein</fullName>
    </submittedName>
</protein>
<keyword evidence="2" id="KW-1185">Reference proteome</keyword>
<dbReference type="EMBL" id="ML738319">
    <property type="protein sequence ID" value="KAE8314374.1"/>
    <property type="molecule type" value="Genomic_DNA"/>
</dbReference>
<evidence type="ECO:0000313" key="2">
    <source>
        <dbReference type="Proteomes" id="UP000325433"/>
    </source>
</evidence>
<dbReference type="AlphaFoldDB" id="A0A5N6W0J5"/>
<gene>
    <name evidence="1" type="ORF">BDV41DRAFT_563758</name>
</gene>
<accession>A0A5N6W0J5</accession>
<name>A0A5N6W0J5_9EURO</name>
<evidence type="ECO:0000313" key="1">
    <source>
        <dbReference type="EMBL" id="KAE8314374.1"/>
    </source>
</evidence>
<dbReference type="Proteomes" id="UP000325433">
    <property type="component" value="Unassembled WGS sequence"/>
</dbReference>